<dbReference type="FunFam" id="3.40.640.10:FF:000046">
    <property type="entry name" value="Cystathionine gamma-lyase"/>
    <property type="match status" value="1"/>
</dbReference>
<dbReference type="EMBL" id="JACHHG010000012">
    <property type="protein sequence ID" value="MBB6099466.1"/>
    <property type="molecule type" value="Genomic_DNA"/>
</dbReference>
<evidence type="ECO:0000256" key="6">
    <source>
        <dbReference type="RuleBase" id="RU362118"/>
    </source>
</evidence>
<dbReference type="SUPFAM" id="SSF53383">
    <property type="entry name" value="PLP-dependent transferases"/>
    <property type="match status" value="1"/>
</dbReference>
<dbReference type="AlphaFoldDB" id="A0A841I336"/>
<accession>A0A841I336</accession>
<dbReference type="GO" id="GO:0004124">
    <property type="term" value="F:cysteine synthase activity"/>
    <property type="evidence" value="ECO:0007669"/>
    <property type="project" value="TreeGrafter"/>
</dbReference>
<dbReference type="Gene3D" id="3.90.1150.10">
    <property type="entry name" value="Aspartate Aminotransferase, domain 1"/>
    <property type="match status" value="1"/>
</dbReference>
<dbReference type="PANTHER" id="PTHR43797">
    <property type="entry name" value="HOMOCYSTEINE/CYSTEINE SYNTHASE"/>
    <property type="match status" value="1"/>
</dbReference>
<evidence type="ECO:0000313" key="7">
    <source>
        <dbReference type="EMBL" id="MBB6099466.1"/>
    </source>
</evidence>
<dbReference type="GO" id="GO:0003961">
    <property type="term" value="F:O-acetylhomoserine aminocarboxypropyltransferase activity"/>
    <property type="evidence" value="ECO:0007669"/>
    <property type="project" value="UniProtKB-EC"/>
</dbReference>
<dbReference type="PIRSF" id="PIRSF001434">
    <property type="entry name" value="CGS"/>
    <property type="match status" value="1"/>
</dbReference>
<dbReference type="GO" id="GO:0019346">
    <property type="term" value="P:transsulfuration"/>
    <property type="evidence" value="ECO:0007669"/>
    <property type="project" value="InterPro"/>
</dbReference>
<dbReference type="Gene3D" id="3.40.640.10">
    <property type="entry name" value="Type I PLP-dependent aspartate aminotransferase-like (Major domain)"/>
    <property type="match status" value="1"/>
</dbReference>
<dbReference type="InterPro" id="IPR000277">
    <property type="entry name" value="Cys/Met-Metab_PyrdxlP-dep_enz"/>
</dbReference>
<dbReference type="PANTHER" id="PTHR43797:SF2">
    <property type="entry name" value="HOMOCYSTEINE_CYSTEINE SYNTHASE"/>
    <property type="match status" value="1"/>
</dbReference>
<keyword evidence="7" id="KW-0456">Lyase</keyword>
<comment type="similarity">
    <text evidence="2 6">Belongs to the trans-sulfuration enzymes family.</text>
</comment>
<dbReference type="EC" id="2.5.1.49" evidence="7"/>
<keyword evidence="8" id="KW-1185">Reference proteome</keyword>
<dbReference type="GO" id="GO:0005737">
    <property type="term" value="C:cytoplasm"/>
    <property type="evidence" value="ECO:0007669"/>
    <property type="project" value="TreeGrafter"/>
</dbReference>
<comment type="cofactor">
    <cofactor evidence="1 6">
        <name>pyridoxal 5'-phosphate</name>
        <dbReference type="ChEBI" id="CHEBI:597326"/>
    </cofactor>
</comment>
<sequence length="425" mass="44280">MTTPPTAPLSDAHACDTAPLGFGSLAVHTAVPRIPGSGLGIPLHTAVAYQFESLEHGADVFATNEGYSYARLQNPTVEALEARLRALEGAAHALAVSSGQAASLTAFLSVCRAGDHIVATSSLFGGTSGLLRNVLPNFGISATLVPNSPEAVEAAWQPNTRLVWAETIGNPAGDVADLGALSSVAHAHGALLGVDNTWGGVGYLCRPLGFGADIVTHSLTKWAGGHGGTLGGAVLLREAPDLARNPIFCEGQPSLLEQRGAEALAWRVRWLGVQQCGMTLAAPAAHALAVGLETLALRLAQECRSALALAERLQAHPGVLGVQYPGLAASPHHALARKYLRGGFGAVLSFEVADPARFLSRLRLVRIAPNLGDTRSMAVHPWTTTHGRLPEEQRLAAGVSPHGIRLSVGVEDLEDLWRDLEGALG</sequence>
<evidence type="ECO:0000256" key="5">
    <source>
        <dbReference type="PIRSR" id="PIRSR001434-2"/>
    </source>
</evidence>
<dbReference type="Pfam" id="PF01053">
    <property type="entry name" value="Cys_Met_Meta_PP"/>
    <property type="match status" value="1"/>
</dbReference>
<proteinExistence type="inferred from homology"/>
<dbReference type="GO" id="GO:0071269">
    <property type="term" value="P:L-homocysteine biosynthetic process"/>
    <property type="evidence" value="ECO:0007669"/>
    <property type="project" value="TreeGrafter"/>
</dbReference>
<protein>
    <submittedName>
        <fullName evidence="7">O-acetylhomoserine (Thiol)-lyase</fullName>
        <ecNumber evidence="7">2.5.1.49</ecNumber>
    </submittedName>
</protein>
<organism evidence="7 8">
    <name type="scientific">Deinobacterium chartae</name>
    <dbReference type="NCBI Taxonomy" id="521158"/>
    <lineage>
        <taxon>Bacteria</taxon>
        <taxon>Thermotogati</taxon>
        <taxon>Deinococcota</taxon>
        <taxon>Deinococci</taxon>
        <taxon>Deinococcales</taxon>
        <taxon>Deinococcaceae</taxon>
        <taxon>Deinobacterium</taxon>
    </lineage>
</organism>
<evidence type="ECO:0000256" key="1">
    <source>
        <dbReference type="ARBA" id="ARBA00001933"/>
    </source>
</evidence>
<dbReference type="GO" id="GO:0030170">
    <property type="term" value="F:pyridoxal phosphate binding"/>
    <property type="evidence" value="ECO:0007669"/>
    <property type="project" value="InterPro"/>
</dbReference>
<dbReference type="InterPro" id="IPR015422">
    <property type="entry name" value="PyrdxlP-dep_Trfase_small"/>
</dbReference>
<comment type="caution">
    <text evidence="7">The sequence shown here is derived from an EMBL/GenBank/DDBJ whole genome shotgun (WGS) entry which is preliminary data.</text>
</comment>
<dbReference type="Proteomes" id="UP000569951">
    <property type="component" value="Unassembled WGS sequence"/>
</dbReference>
<dbReference type="InterPro" id="IPR015424">
    <property type="entry name" value="PyrdxlP-dep_Trfase"/>
</dbReference>
<evidence type="ECO:0000256" key="3">
    <source>
        <dbReference type="ARBA" id="ARBA00022679"/>
    </source>
</evidence>
<dbReference type="GO" id="GO:0016829">
    <property type="term" value="F:lyase activity"/>
    <property type="evidence" value="ECO:0007669"/>
    <property type="project" value="UniProtKB-KW"/>
</dbReference>
<reference evidence="7 8" key="1">
    <citation type="submission" date="2020-08" db="EMBL/GenBank/DDBJ databases">
        <title>Genomic Encyclopedia of Type Strains, Phase IV (KMG-IV): sequencing the most valuable type-strain genomes for metagenomic binning, comparative biology and taxonomic classification.</title>
        <authorList>
            <person name="Goeker M."/>
        </authorList>
    </citation>
    <scope>NUCLEOTIDE SEQUENCE [LARGE SCALE GENOMIC DNA]</scope>
    <source>
        <strain evidence="7 8">DSM 21458</strain>
    </source>
</reference>
<keyword evidence="3 7" id="KW-0808">Transferase</keyword>
<name>A0A841I336_9DEIO</name>
<dbReference type="GO" id="GO:0006535">
    <property type="term" value="P:cysteine biosynthetic process from serine"/>
    <property type="evidence" value="ECO:0007669"/>
    <property type="project" value="TreeGrafter"/>
</dbReference>
<evidence type="ECO:0000256" key="2">
    <source>
        <dbReference type="ARBA" id="ARBA00009077"/>
    </source>
</evidence>
<dbReference type="InterPro" id="IPR015421">
    <property type="entry name" value="PyrdxlP-dep_Trfase_major"/>
</dbReference>
<feature type="modified residue" description="N6-(pyridoxal phosphate)lysine" evidence="5">
    <location>
        <position position="221"/>
    </location>
</feature>
<gene>
    <name evidence="7" type="ORF">HNR42_002916</name>
</gene>
<dbReference type="InterPro" id="IPR006235">
    <property type="entry name" value="OAc-hSer/O-AcSer_sulfhydrylase"/>
</dbReference>
<evidence type="ECO:0000313" key="8">
    <source>
        <dbReference type="Proteomes" id="UP000569951"/>
    </source>
</evidence>
<keyword evidence="4 5" id="KW-0663">Pyridoxal phosphate</keyword>
<evidence type="ECO:0000256" key="4">
    <source>
        <dbReference type="ARBA" id="ARBA00022898"/>
    </source>
</evidence>
<dbReference type="RefSeq" id="WP_183988219.1">
    <property type="nucleotide sequence ID" value="NZ_JACHHG010000012.1"/>
</dbReference>